<keyword evidence="2" id="KW-1185">Reference proteome</keyword>
<dbReference type="InParanoid" id="G0EHI0"/>
<reference evidence="1 2" key="1">
    <citation type="journal article" date="2011" name="Stand. Genomic Sci.">
        <title>Complete genome sequence of the hyperthermophilic chemolithoautotroph Pyrolobus fumarii type strain (1A).</title>
        <authorList>
            <person name="Anderson I."/>
            <person name="Goker M."/>
            <person name="Nolan M."/>
            <person name="Lucas S."/>
            <person name="Hammon N."/>
            <person name="Deshpande S."/>
            <person name="Cheng J.F."/>
            <person name="Tapia R."/>
            <person name="Han C."/>
            <person name="Goodwin L."/>
            <person name="Pitluck S."/>
            <person name="Huntemann M."/>
            <person name="Liolios K."/>
            <person name="Ivanova N."/>
            <person name="Pagani I."/>
            <person name="Mavromatis K."/>
            <person name="Ovchinikova G."/>
            <person name="Pati A."/>
            <person name="Chen A."/>
            <person name="Palaniappan K."/>
            <person name="Land M."/>
            <person name="Hauser L."/>
            <person name="Brambilla E.M."/>
            <person name="Huber H."/>
            <person name="Yasawong M."/>
            <person name="Rohde M."/>
            <person name="Spring S."/>
            <person name="Abt B."/>
            <person name="Sikorski J."/>
            <person name="Wirth R."/>
            <person name="Detter J.C."/>
            <person name="Woyke T."/>
            <person name="Bristow J."/>
            <person name="Eisen J.A."/>
            <person name="Markowitz V."/>
            <person name="Hugenholtz P."/>
            <person name="Kyrpides N.C."/>
            <person name="Klenk H.P."/>
            <person name="Lapidus A."/>
        </authorList>
    </citation>
    <scope>NUCLEOTIDE SEQUENCE [LARGE SCALE GENOMIC DNA]</scope>
    <source>
        <strain evidence="2">DSM 11204 / 1A</strain>
    </source>
</reference>
<dbReference type="RefSeq" id="WP_014026232.1">
    <property type="nucleotide sequence ID" value="NC_015931.1"/>
</dbReference>
<dbReference type="AlphaFoldDB" id="G0EHI0"/>
<proteinExistence type="predicted"/>
<evidence type="ECO:0000313" key="2">
    <source>
        <dbReference type="Proteomes" id="UP000001037"/>
    </source>
</evidence>
<dbReference type="STRING" id="694429.Pyrfu_0686"/>
<organism evidence="1 2">
    <name type="scientific">Pyrolobus fumarii (strain DSM 11204 / 1A)</name>
    <dbReference type="NCBI Taxonomy" id="694429"/>
    <lineage>
        <taxon>Archaea</taxon>
        <taxon>Thermoproteota</taxon>
        <taxon>Thermoprotei</taxon>
        <taxon>Desulfurococcales</taxon>
        <taxon>Pyrodictiaceae</taxon>
        <taxon>Pyrolobus</taxon>
    </lineage>
</organism>
<accession>G0EHI0</accession>
<protein>
    <submittedName>
        <fullName evidence="1">Uncharacterized protein</fullName>
    </submittedName>
</protein>
<dbReference type="GeneID" id="11139154"/>
<name>G0EHI0_PYRF1</name>
<evidence type="ECO:0000313" key="1">
    <source>
        <dbReference type="EMBL" id="AEM38555.1"/>
    </source>
</evidence>
<dbReference type="eggNOG" id="arCOG08830">
    <property type="taxonomic scope" value="Archaea"/>
</dbReference>
<dbReference type="HOGENOM" id="CLU_2505085_0_0_2"/>
<sequence>MRRALRGVELAGFITRLLGSNGFYAARHSTSILVMLGERVLASIHVYGGDCILRPYRPYMSLHREAIDALEKLLASVCSRVSRPW</sequence>
<gene>
    <name evidence="1" type="ordered locus">Pyrfu_0686</name>
</gene>
<dbReference type="KEGG" id="pfm:Pyrfu_0686"/>
<dbReference type="Proteomes" id="UP000001037">
    <property type="component" value="Chromosome"/>
</dbReference>
<dbReference type="EMBL" id="CP002838">
    <property type="protein sequence ID" value="AEM38555.1"/>
    <property type="molecule type" value="Genomic_DNA"/>
</dbReference>